<dbReference type="AlphaFoldDB" id="A0A5N8X2J6"/>
<accession>A0A5N8X2J6</accession>
<keyword evidence="2" id="KW-0430">Lectin</keyword>
<dbReference type="Proteomes" id="UP000373149">
    <property type="component" value="Unassembled WGS sequence"/>
</dbReference>
<dbReference type="Gene3D" id="2.80.10.50">
    <property type="match status" value="1"/>
</dbReference>
<dbReference type="EMBL" id="VMNX01000217">
    <property type="protein sequence ID" value="MPY53779.1"/>
    <property type="molecule type" value="Genomic_DNA"/>
</dbReference>
<name>A0A5N8X2J6_9ACTN</name>
<dbReference type="InterPro" id="IPR000772">
    <property type="entry name" value="Ricin_B_lectin"/>
</dbReference>
<evidence type="ECO:0000259" key="1">
    <source>
        <dbReference type="Pfam" id="PF00652"/>
    </source>
</evidence>
<gene>
    <name evidence="2" type="ORF">FPZ41_36520</name>
</gene>
<dbReference type="CDD" id="cd23415">
    <property type="entry name" value="beta-trefoil_Ricin_AH"/>
    <property type="match status" value="1"/>
</dbReference>
<feature type="domain" description="Ricin B lectin" evidence="1">
    <location>
        <begin position="112"/>
        <end position="213"/>
    </location>
</feature>
<keyword evidence="3" id="KW-1185">Reference proteome</keyword>
<dbReference type="InterPro" id="IPR035992">
    <property type="entry name" value="Ricin_B-like_lectins"/>
</dbReference>
<protein>
    <submittedName>
        <fullName evidence="2">Ricin-type beta-trefoil lectin domain protein</fullName>
    </submittedName>
</protein>
<sequence>MPRMEGHRPSAERRTRAGCHVQVAGGASAGRAADPCEGTTHDSNALCVVPTPQHQEKGAQNMKFSELFTKSRTSGRRPLRRTAGITAALAGAAVSLGVATPSPAQAADVVSTFRNQATNGCLDASLNNYKRTWPCYGDAAQRWNVHAWRDGTHELRSLEGGWCLDDSSYGLRTYPCNSTTFQSWYLHYWDDGTWELRNQATGKCLDDSSYGLRTFPCNATTFQSWFRTYG</sequence>
<organism evidence="2 3">
    <name type="scientific">Streptomyces acidicola</name>
    <dbReference type="NCBI Taxonomy" id="2596892"/>
    <lineage>
        <taxon>Bacteria</taxon>
        <taxon>Bacillati</taxon>
        <taxon>Actinomycetota</taxon>
        <taxon>Actinomycetes</taxon>
        <taxon>Kitasatosporales</taxon>
        <taxon>Streptomycetaceae</taxon>
        <taxon>Streptomyces</taxon>
    </lineage>
</organism>
<reference evidence="2 3" key="1">
    <citation type="submission" date="2019-09" db="EMBL/GenBank/DDBJ databases">
        <authorList>
            <person name="Duangmal K."/>
            <person name="Teo W.F.A."/>
            <person name="Lipun K."/>
        </authorList>
    </citation>
    <scope>NUCLEOTIDE SEQUENCE [LARGE SCALE GENOMIC DNA]</scope>
    <source>
        <strain evidence="2 3">K1PN6</strain>
    </source>
</reference>
<dbReference type="GO" id="GO:0030246">
    <property type="term" value="F:carbohydrate binding"/>
    <property type="evidence" value="ECO:0007669"/>
    <property type="project" value="UniProtKB-KW"/>
</dbReference>
<dbReference type="PROSITE" id="PS50231">
    <property type="entry name" value="RICIN_B_LECTIN"/>
    <property type="match status" value="1"/>
</dbReference>
<dbReference type="Pfam" id="PF00652">
    <property type="entry name" value="Ricin_B_lectin"/>
    <property type="match status" value="1"/>
</dbReference>
<dbReference type="SUPFAM" id="SSF50370">
    <property type="entry name" value="Ricin B-like lectins"/>
    <property type="match status" value="1"/>
</dbReference>
<evidence type="ECO:0000313" key="2">
    <source>
        <dbReference type="EMBL" id="MPY53779.1"/>
    </source>
</evidence>
<proteinExistence type="predicted"/>
<comment type="caution">
    <text evidence="2">The sequence shown here is derived from an EMBL/GenBank/DDBJ whole genome shotgun (WGS) entry which is preliminary data.</text>
</comment>
<evidence type="ECO:0000313" key="3">
    <source>
        <dbReference type="Proteomes" id="UP000373149"/>
    </source>
</evidence>